<dbReference type="InterPro" id="IPR003010">
    <property type="entry name" value="C-N_Hydrolase"/>
</dbReference>
<evidence type="ECO:0000313" key="3">
    <source>
        <dbReference type="Proteomes" id="UP001176521"/>
    </source>
</evidence>
<evidence type="ECO:0000259" key="1">
    <source>
        <dbReference type="PROSITE" id="PS50263"/>
    </source>
</evidence>
<gene>
    <name evidence="2" type="ORF">OC842_002931</name>
</gene>
<evidence type="ECO:0000313" key="2">
    <source>
        <dbReference type="EMBL" id="KAK0533601.1"/>
    </source>
</evidence>
<reference evidence="2" key="1">
    <citation type="journal article" date="2023" name="PhytoFront">
        <title>Draft Genome Resources of Seven Strains of Tilletia horrida, Causal Agent of Kernel Smut of Rice.</title>
        <authorList>
            <person name="Khanal S."/>
            <person name="Antony Babu S."/>
            <person name="Zhou X.G."/>
        </authorList>
    </citation>
    <scope>NUCLEOTIDE SEQUENCE</scope>
    <source>
        <strain evidence="2">TX3</strain>
    </source>
</reference>
<keyword evidence="3" id="KW-1185">Reference proteome</keyword>
<dbReference type="AlphaFoldDB" id="A0AAN6JRR2"/>
<proteinExistence type="predicted"/>
<dbReference type="PROSITE" id="PS50263">
    <property type="entry name" value="CN_HYDROLASE"/>
    <property type="match status" value="1"/>
</dbReference>
<sequence>MARTVRVATVQLTPAEVGSPRTNFSAIRALLASHGGGSAGNGFQCDLLVLPEMIATGWYRFEHAAAIHPLCESASASASASETLVLGAELAVELNAYVVVGFAERCDPQGEAHIQTGYPVSQPFDARDPDLVSPAIEDDAQAPAATVRYYNSATLFDRSGQLIHVFRKHFLYEDDKTWAQEGPGFQYVDLPDIGRLCVGICMDLNPYDFEAPFGAFELATFCANNGVDILALPTAWLLSPPEDSEGAAQEESLKSNTTAAPSMQTIKYWALRCSPLCADINDDADAPERASSGRKRRAFLVAANRTGTERGVTFAGSSAILQFDPASSASQEGGANNAKAAPVVKLLAALGTQQQGAQVVPIQLER</sequence>
<name>A0AAN6JRR2_9BASI</name>
<dbReference type="InterPro" id="IPR036526">
    <property type="entry name" value="C-N_Hydrolase_sf"/>
</dbReference>
<dbReference type="PANTHER" id="PTHR11750:SF26">
    <property type="entry name" value="PROTEIN N-TERMINAL AMIDASE"/>
    <property type="match status" value="1"/>
</dbReference>
<dbReference type="GO" id="GO:0070773">
    <property type="term" value="F:protein-N-terminal glutamine amidohydrolase activity"/>
    <property type="evidence" value="ECO:0007669"/>
    <property type="project" value="InterPro"/>
</dbReference>
<dbReference type="Gene3D" id="3.60.110.10">
    <property type="entry name" value="Carbon-nitrogen hydrolase"/>
    <property type="match status" value="1"/>
</dbReference>
<dbReference type="InterPro" id="IPR039703">
    <property type="entry name" value="Nta1"/>
</dbReference>
<feature type="domain" description="CN hydrolase" evidence="1">
    <location>
        <begin position="5"/>
        <end position="364"/>
    </location>
</feature>
<dbReference type="GO" id="GO:0030163">
    <property type="term" value="P:protein catabolic process"/>
    <property type="evidence" value="ECO:0007669"/>
    <property type="project" value="TreeGrafter"/>
</dbReference>
<protein>
    <recommendedName>
        <fullName evidence="1">CN hydrolase domain-containing protein</fullName>
    </recommendedName>
</protein>
<dbReference type="Pfam" id="PF00795">
    <property type="entry name" value="CN_hydrolase"/>
    <property type="match status" value="1"/>
</dbReference>
<dbReference type="SUPFAM" id="SSF56317">
    <property type="entry name" value="Carbon-nitrogen hydrolase"/>
    <property type="match status" value="1"/>
</dbReference>
<dbReference type="Proteomes" id="UP001176521">
    <property type="component" value="Unassembled WGS sequence"/>
</dbReference>
<dbReference type="GO" id="GO:0008418">
    <property type="term" value="F:protein-N-terminal asparagine amidohydrolase activity"/>
    <property type="evidence" value="ECO:0007669"/>
    <property type="project" value="InterPro"/>
</dbReference>
<accession>A0AAN6JRR2</accession>
<dbReference type="EMBL" id="JAPDMQ010000134">
    <property type="protein sequence ID" value="KAK0533601.1"/>
    <property type="molecule type" value="Genomic_DNA"/>
</dbReference>
<organism evidence="2 3">
    <name type="scientific">Tilletia horrida</name>
    <dbReference type="NCBI Taxonomy" id="155126"/>
    <lineage>
        <taxon>Eukaryota</taxon>
        <taxon>Fungi</taxon>
        <taxon>Dikarya</taxon>
        <taxon>Basidiomycota</taxon>
        <taxon>Ustilaginomycotina</taxon>
        <taxon>Exobasidiomycetes</taxon>
        <taxon>Tilletiales</taxon>
        <taxon>Tilletiaceae</taxon>
        <taxon>Tilletia</taxon>
    </lineage>
</organism>
<comment type="caution">
    <text evidence="2">The sequence shown here is derived from an EMBL/GenBank/DDBJ whole genome shotgun (WGS) entry which is preliminary data.</text>
</comment>
<dbReference type="PANTHER" id="PTHR11750">
    <property type="entry name" value="PROTEIN N-TERMINAL AMIDASE"/>
    <property type="match status" value="1"/>
</dbReference>